<proteinExistence type="predicted"/>
<evidence type="ECO:0000313" key="1">
    <source>
        <dbReference type="EMBL" id="KAL2328746.1"/>
    </source>
</evidence>
<dbReference type="Proteomes" id="UP001603857">
    <property type="component" value="Unassembled WGS sequence"/>
</dbReference>
<sequence length="83" mass="9722">MGGEVPFNEREMMRRVMDMQYLEDRNWLFSIIIQSNLFNRYEHKSKGTSSTIASKYKELNPRDEGLVAEIDAYFPLFGIVPEA</sequence>
<dbReference type="AlphaFoldDB" id="A0ABD1LZ29"/>
<accession>A0ABD1LZ29</accession>
<comment type="caution">
    <text evidence="1">The sequence shown here is derived from an EMBL/GenBank/DDBJ whole genome shotgun (WGS) entry which is preliminary data.</text>
</comment>
<reference evidence="1 2" key="1">
    <citation type="submission" date="2024-08" db="EMBL/GenBank/DDBJ databases">
        <title>Insights into the chromosomal genome structure of Flemingia macrophylla.</title>
        <authorList>
            <person name="Ding Y."/>
            <person name="Zhao Y."/>
            <person name="Bi W."/>
            <person name="Wu M."/>
            <person name="Zhao G."/>
            <person name="Gong Y."/>
            <person name="Li W."/>
            <person name="Zhang P."/>
        </authorList>
    </citation>
    <scope>NUCLEOTIDE SEQUENCE [LARGE SCALE GENOMIC DNA]</scope>
    <source>
        <strain evidence="1">DYQJB</strain>
        <tissue evidence="1">Leaf</tissue>
    </source>
</reference>
<gene>
    <name evidence="1" type="ORF">Fmac_022173</name>
</gene>
<name>A0ABD1LZ29_9FABA</name>
<organism evidence="1 2">
    <name type="scientific">Flemingia macrophylla</name>
    <dbReference type="NCBI Taxonomy" id="520843"/>
    <lineage>
        <taxon>Eukaryota</taxon>
        <taxon>Viridiplantae</taxon>
        <taxon>Streptophyta</taxon>
        <taxon>Embryophyta</taxon>
        <taxon>Tracheophyta</taxon>
        <taxon>Spermatophyta</taxon>
        <taxon>Magnoliopsida</taxon>
        <taxon>eudicotyledons</taxon>
        <taxon>Gunneridae</taxon>
        <taxon>Pentapetalae</taxon>
        <taxon>rosids</taxon>
        <taxon>fabids</taxon>
        <taxon>Fabales</taxon>
        <taxon>Fabaceae</taxon>
        <taxon>Papilionoideae</taxon>
        <taxon>50 kb inversion clade</taxon>
        <taxon>NPAAA clade</taxon>
        <taxon>indigoferoid/millettioid clade</taxon>
        <taxon>Phaseoleae</taxon>
        <taxon>Flemingia</taxon>
    </lineage>
</organism>
<keyword evidence="2" id="KW-1185">Reference proteome</keyword>
<evidence type="ECO:0000313" key="2">
    <source>
        <dbReference type="Proteomes" id="UP001603857"/>
    </source>
</evidence>
<dbReference type="EMBL" id="JBGMDY010000007">
    <property type="protein sequence ID" value="KAL2328746.1"/>
    <property type="molecule type" value="Genomic_DNA"/>
</dbReference>
<protein>
    <submittedName>
        <fullName evidence="1">Uncharacterized protein</fullName>
    </submittedName>
</protein>